<reference evidence="1" key="2">
    <citation type="submission" date="2014-07" db="EMBL/GenBank/DDBJ databases">
        <authorList>
            <person name="Hull J."/>
        </authorList>
    </citation>
    <scope>NUCLEOTIDE SEQUENCE</scope>
</reference>
<evidence type="ECO:0000313" key="1">
    <source>
        <dbReference type="EMBL" id="JAG24571.1"/>
    </source>
</evidence>
<dbReference type="EMBL" id="GBHO01019033">
    <property type="protein sequence ID" value="JAG24571.1"/>
    <property type="molecule type" value="Transcribed_RNA"/>
</dbReference>
<organism evidence="1">
    <name type="scientific">Lygus hesperus</name>
    <name type="common">Western plant bug</name>
    <dbReference type="NCBI Taxonomy" id="30085"/>
    <lineage>
        <taxon>Eukaryota</taxon>
        <taxon>Metazoa</taxon>
        <taxon>Ecdysozoa</taxon>
        <taxon>Arthropoda</taxon>
        <taxon>Hexapoda</taxon>
        <taxon>Insecta</taxon>
        <taxon>Pterygota</taxon>
        <taxon>Neoptera</taxon>
        <taxon>Paraneoptera</taxon>
        <taxon>Hemiptera</taxon>
        <taxon>Heteroptera</taxon>
        <taxon>Panheteroptera</taxon>
        <taxon>Cimicomorpha</taxon>
        <taxon>Miridae</taxon>
        <taxon>Mirini</taxon>
        <taxon>Lygus</taxon>
    </lineage>
</organism>
<proteinExistence type="predicted"/>
<reference evidence="1" key="1">
    <citation type="journal article" date="2014" name="PLoS ONE">
        <title>Transcriptome-Based Identification of ABC Transporters in the Western Tarnished Plant Bug Lygus hesperus.</title>
        <authorList>
            <person name="Hull J.J."/>
            <person name="Chaney K."/>
            <person name="Geib S.M."/>
            <person name="Fabrick J.A."/>
            <person name="Brent C.S."/>
            <person name="Walsh D."/>
            <person name="Lavine L.C."/>
        </authorList>
    </citation>
    <scope>NUCLEOTIDE SEQUENCE</scope>
</reference>
<feature type="non-terminal residue" evidence="1">
    <location>
        <position position="1"/>
    </location>
</feature>
<sequence length="133" mass="14673">FQEPPHKQNGSRSVHFVVSHCYKGIMLDISMSSNQFNAQINPGSYFKNLSRKSENTGKLVTPLSGANNGLTASTPSSSFDETGRNDSIIDFMQPNDIFIDKSCNGLKECCLRVIDRRLITHLKLNTADPVIPG</sequence>
<name>A0A0A9XYX3_LYGHE</name>
<protein>
    <submittedName>
        <fullName evidence="1">GPI inositol-deacylase</fullName>
    </submittedName>
</protein>
<dbReference type="AlphaFoldDB" id="A0A0A9XYX3"/>
<accession>A0A0A9XYX3</accession>
<gene>
    <name evidence="1" type="primary">BST1_1</name>
    <name evidence="1" type="ORF">CM83_1742</name>
</gene>